<dbReference type="RefSeq" id="WP_254013756.1">
    <property type="nucleotide sequence ID" value="NZ_JAMZMM010000268.1"/>
</dbReference>
<name>A0AAE3GWF9_9CYAN</name>
<keyword evidence="3" id="KW-1185">Reference proteome</keyword>
<feature type="transmembrane region" description="Helical" evidence="1">
    <location>
        <begin position="112"/>
        <end position="132"/>
    </location>
</feature>
<keyword evidence="1" id="KW-0472">Membrane</keyword>
<dbReference type="AlphaFoldDB" id="A0AAE3GWF9"/>
<dbReference type="EMBL" id="JAMZMM010000268">
    <property type="protein sequence ID" value="MCP2731013.1"/>
    <property type="molecule type" value="Genomic_DNA"/>
</dbReference>
<dbReference type="Proteomes" id="UP001204953">
    <property type="component" value="Unassembled WGS sequence"/>
</dbReference>
<organism evidence="2 3">
    <name type="scientific">Limnofasciculus baicalensis BBK-W-15</name>
    <dbReference type="NCBI Taxonomy" id="2699891"/>
    <lineage>
        <taxon>Bacteria</taxon>
        <taxon>Bacillati</taxon>
        <taxon>Cyanobacteriota</taxon>
        <taxon>Cyanophyceae</taxon>
        <taxon>Coleofasciculales</taxon>
        <taxon>Coleofasciculaceae</taxon>
        <taxon>Limnofasciculus</taxon>
        <taxon>Limnofasciculus baicalensis</taxon>
    </lineage>
</organism>
<comment type="caution">
    <text evidence="2">The sequence shown here is derived from an EMBL/GenBank/DDBJ whole genome shotgun (WGS) entry which is preliminary data.</text>
</comment>
<keyword evidence="1" id="KW-0812">Transmembrane</keyword>
<evidence type="ECO:0000256" key="1">
    <source>
        <dbReference type="SAM" id="Phobius"/>
    </source>
</evidence>
<accession>A0AAE3GWF9</accession>
<evidence type="ECO:0000313" key="2">
    <source>
        <dbReference type="EMBL" id="MCP2731013.1"/>
    </source>
</evidence>
<feature type="transmembrane region" description="Helical" evidence="1">
    <location>
        <begin position="83"/>
        <end position="100"/>
    </location>
</feature>
<proteinExistence type="predicted"/>
<feature type="transmembrane region" description="Helical" evidence="1">
    <location>
        <begin position="144"/>
        <end position="165"/>
    </location>
</feature>
<sequence length="366" mass="40838">MIKLLTDLYNRIFSSVNSLVSFLIPENAFSWQTLILLGLFSWIMSVPATSIAEFLLYNLGWIFVILGIHWATSAKKSLRIGDVPLSIWITGAVTSFYLFGIVTGELSPKALVVWPLISAVIGLLPACLGEDLKLKIPPQGKRKNLAILISSQLLLSCWFQFYFVLQSWLVEYPSILADNFSQSAFVVQVEYPNNIPANFLKTINSKSPFGIKINETKCTNNDKIPKESCIQPRGLLIVNQMASLLENQLNNKPWSQIERNLLPQEREQLIGKIANQAKTEIASEKIKEDNLWQAGHAIETEGNGYNLELQAIWQGPRSQSAPHSITKSCNITPVNRPTNTGTILSGKVKCELPKGWSIDQPIVAMN</sequence>
<dbReference type="InterPro" id="IPR020360">
    <property type="entry name" value="Uncharacterised_alr2393"/>
</dbReference>
<evidence type="ECO:0000313" key="3">
    <source>
        <dbReference type="Proteomes" id="UP001204953"/>
    </source>
</evidence>
<feature type="transmembrane region" description="Helical" evidence="1">
    <location>
        <begin position="54"/>
        <end position="71"/>
    </location>
</feature>
<reference evidence="2" key="1">
    <citation type="submission" date="2022-06" db="EMBL/GenBank/DDBJ databases">
        <title>New cyanobacteria of genus Symplocastrum in benthos of Lake Baikal.</title>
        <authorList>
            <person name="Sorokovikova E."/>
            <person name="Tikhonova I."/>
            <person name="Krasnopeev A."/>
            <person name="Evseev P."/>
            <person name="Gladkikh A."/>
            <person name="Belykh O."/>
        </authorList>
    </citation>
    <scope>NUCLEOTIDE SEQUENCE</scope>
    <source>
        <strain evidence="2">BBK-W-15</strain>
    </source>
</reference>
<protein>
    <submittedName>
        <fullName evidence="2">DUF5357 domain-containing protein</fullName>
    </submittedName>
</protein>
<gene>
    <name evidence="2" type="ORF">NJ959_21535</name>
</gene>
<dbReference type="Pfam" id="PF17310">
    <property type="entry name" value="DUF5357"/>
    <property type="match status" value="2"/>
</dbReference>
<keyword evidence="1" id="KW-1133">Transmembrane helix</keyword>